<feature type="repeat" description="TPR" evidence="1">
    <location>
        <begin position="255"/>
        <end position="288"/>
    </location>
</feature>
<dbReference type="Pfam" id="PF13424">
    <property type="entry name" value="TPR_12"/>
    <property type="match status" value="1"/>
</dbReference>
<reference evidence="2 3" key="1">
    <citation type="submission" date="2019-11" db="EMBL/GenBank/DDBJ databases">
        <title>Description of Pedobacter sp. LMG 31462T.</title>
        <authorList>
            <person name="Carlier A."/>
            <person name="Qi S."/>
            <person name="Vandamme P."/>
        </authorList>
    </citation>
    <scope>NUCLEOTIDE SEQUENCE [LARGE SCALE GENOMIC DNA]</scope>
    <source>
        <strain evidence="2 3">LMG 31462</strain>
    </source>
</reference>
<protein>
    <submittedName>
        <fullName evidence="2">Tetratricopeptide repeat protein</fullName>
    </submittedName>
</protein>
<keyword evidence="3" id="KW-1185">Reference proteome</keyword>
<dbReference type="SMART" id="SM00028">
    <property type="entry name" value="TPR"/>
    <property type="match status" value="4"/>
</dbReference>
<dbReference type="InterPro" id="IPR019734">
    <property type="entry name" value="TPR_rpt"/>
</dbReference>
<accession>A0ABR6ERB5</accession>
<feature type="repeat" description="TPR" evidence="1">
    <location>
        <begin position="218"/>
        <end position="251"/>
    </location>
</feature>
<evidence type="ECO:0000256" key="1">
    <source>
        <dbReference type="PROSITE-ProRule" id="PRU00339"/>
    </source>
</evidence>
<proteinExistence type="predicted"/>
<dbReference type="SUPFAM" id="SSF48452">
    <property type="entry name" value="TPR-like"/>
    <property type="match status" value="1"/>
</dbReference>
<dbReference type="Gene3D" id="1.25.40.10">
    <property type="entry name" value="Tetratricopeptide repeat domain"/>
    <property type="match status" value="1"/>
</dbReference>
<gene>
    <name evidence="2" type="ORF">GM920_02635</name>
</gene>
<name>A0ABR6ERB5_9SPHI</name>
<dbReference type="Proteomes" id="UP000636110">
    <property type="component" value="Unassembled WGS sequence"/>
</dbReference>
<evidence type="ECO:0000313" key="3">
    <source>
        <dbReference type="Proteomes" id="UP000636110"/>
    </source>
</evidence>
<evidence type="ECO:0000313" key="2">
    <source>
        <dbReference type="EMBL" id="MBB2147801.1"/>
    </source>
</evidence>
<dbReference type="PROSITE" id="PS50005">
    <property type="entry name" value="TPR"/>
    <property type="match status" value="3"/>
</dbReference>
<dbReference type="InterPro" id="IPR011990">
    <property type="entry name" value="TPR-like_helical_dom_sf"/>
</dbReference>
<dbReference type="EMBL" id="WNXC01000001">
    <property type="protein sequence ID" value="MBB2147801.1"/>
    <property type="molecule type" value="Genomic_DNA"/>
</dbReference>
<feature type="repeat" description="TPR" evidence="1">
    <location>
        <begin position="177"/>
        <end position="210"/>
    </location>
</feature>
<sequence length="306" mass="34996">MSTQGNFNAEQEEEFFNKIDQVYDLTEASNFDAAEQLLMEINGSITGPKENSSVGGVVLDSIYSFYEQTGALEKALPFFLEETEYLKEKMAHEKIHSTRHFLTTGAIYYALNDLDNARANFLIAYDKEGSKIFMDENSDYLKIALMDDPEFVAFKETFVPNEDEAQLELSEEEHELLEKYCEEGNAEMDKENYPAAIAAFTKALEVLPAPKDDWDATAWISASIGDAYFAEKKYKEALDHLHRAYQIYGEDDPNAFVLLRMGQSYLELGEEKHATDYLHHAYKLEGKELFEDDKKYLTFLASKVTL</sequence>
<comment type="caution">
    <text evidence="2">The sequence shown here is derived from an EMBL/GenBank/DDBJ whole genome shotgun (WGS) entry which is preliminary data.</text>
</comment>
<dbReference type="RefSeq" id="WP_182953153.1">
    <property type="nucleotide sequence ID" value="NZ_WNXC01000001.1"/>
</dbReference>
<keyword evidence="1" id="KW-0802">TPR repeat</keyword>
<organism evidence="2 3">
    <name type="scientific">Pedobacter gandavensis</name>
    <dbReference type="NCBI Taxonomy" id="2679963"/>
    <lineage>
        <taxon>Bacteria</taxon>
        <taxon>Pseudomonadati</taxon>
        <taxon>Bacteroidota</taxon>
        <taxon>Sphingobacteriia</taxon>
        <taxon>Sphingobacteriales</taxon>
        <taxon>Sphingobacteriaceae</taxon>
        <taxon>Pedobacter</taxon>
    </lineage>
</organism>